<name>A0A3Q0F6R5_VIGRR</name>
<dbReference type="SMART" id="SM00355">
    <property type="entry name" value="ZnF_C2H2"/>
    <property type="match status" value="2"/>
</dbReference>
<dbReference type="InterPro" id="IPR013087">
    <property type="entry name" value="Znf_C2H2_type"/>
</dbReference>
<evidence type="ECO:0000259" key="3">
    <source>
        <dbReference type="SMART" id="SM00451"/>
    </source>
</evidence>
<feature type="domain" description="U1-type" evidence="3">
    <location>
        <begin position="218"/>
        <end position="252"/>
    </location>
</feature>
<dbReference type="Pfam" id="PF03134">
    <property type="entry name" value="TB2_DP1_HVA22"/>
    <property type="match status" value="1"/>
</dbReference>
<feature type="transmembrane region" description="Helical" evidence="1">
    <location>
        <begin position="47"/>
        <end position="66"/>
    </location>
</feature>
<feature type="domain" description="C2H2-type" evidence="2">
    <location>
        <begin position="221"/>
        <end position="245"/>
    </location>
</feature>
<evidence type="ECO:0000259" key="2">
    <source>
        <dbReference type="SMART" id="SM00355"/>
    </source>
</evidence>
<feature type="domain" description="C2H2-type" evidence="2">
    <location>
        <begin position="298"/>
        <end position="322"/>
    </location>
</feature>
<protein>
    <submittedName>
        <fullName evidence="5">Uncharacterized protein LOC106767673 isoform X2</fullName>
    </submittedName>
</protein>
<keyword evidence="1" id="KW-0472">Membrane</keyword>
<dbReference type="InterPro" id="IPR004345">
    <property type="entry name" value="TB2_DP1_HVA22"/>
</dbReference>
<dbReference type="GeneID" id="106767673"/>
<keyword evidence="4" id="KW-1185">Reference proteome</keyword>
<evidence type="ECO:0000313" key="4">
    <source>
        <dbReference type="Proteomes" id="UP000087766"/>
    </source>
</evidence>
<organism evidence="4 5">
    <name type="scientific">Vigna radiata var. radiata</name>
    <name type="common">Mung bean</name>
    <name type="synonym">Phaseolus aureus</name>
    <dbReference type="NCBI Taxonomy" id="3916"/>
    <lineage>
        <taxon>Eukaryota</taxon>
        <taxon>Viridiplantae</taxon>
        <taxon>Streptophyta</taxon>
        <taxon>Embryophyta</taxon>
        <taxon>Tracheophyta</taxon>
        <taxon>Spermatophyta</taxon>
        <taxon>Magnoliopsida</taxon>
        <taxon>eudicotyledons</taxon>
        <taxon>Gunneridae</taxon>
        <taxon>Pentapetalae</taxon>
        <taxon>rosids</taxon>
        <taxon>fabids</taxon>
        <taxon>Fabales</taxon>
        <taxon>Fabaceae</taxon>
        <taxon>Papilionoideae</taxon>
        <taxon>50 kb inversion clade</taxon>
        <taxon>NPAAA clade</taxon>
        <taxon>indigoferoid/millettioid clade</taxon>
        <taxon>Phaseoleae</taxon>
        <taxon>Vigna</taxon>
    </lineage>
</organism>
<accession>A0A3Q0F6R5</accession>
<dbReference type="SMART" id="SM00451">
    <property type="entry name" value="ZnF_U1"/>
    <property type="match status" value="2"/>
</dbReference>
<feature type="domain" description="U1-type" evidence="3">
    <location>
        <begin position="295"/>
        <end position="329"/>
    </location>
</feature>
<keyword evidence="1" id="KW-1133">Transmembrane helix</keyword>
<evidence type="ECO:0000313" key="5">
    <source>
        <dbReference type="RefSeq" id="XP_022639221.1"/>
    </source>
</evidence>
<dbReference type="PANTHER" id="PTHR47487">
    <property type="entry name" value="OS06G0651300 PROTEIN-RELATED"/>
    <property type="match status" value="1"/>
</dbReference>
<evidence type="ECO:0000256" key="1">
    <source>
        <dbReference type="SAM" id="Phobius"/>
    </source>
</evidence>
<proteinExistence type="predicted"/>
<dbReference type="AlphaFoldDB" id="A0A3Q0F6R5"/>
<dbReference type="GO" id="GO:0008270">
    <property type="term" value="F:zinc ion binding"/>
    <property type="evidence" value="ECO:0007669"/>
    <property type="project" value="InterPro"/>
</dbReference>
<dbReference type="Gene3D" id="3.30.160.60">
    <property type="entry name" value="Classic Zinc Finger"/>
    <property type="match status" value="2"/>
</dbReference>
<gene>
    <name evidence="5" type="primary">LOC106767673</name>
</gene>
<dbReference type="RefSeq" id="XP_022639221.1">
    <property type="nucleotide sequence ID" value="XM_022783500.1"/>
</dbReference>
<dbReference type="SUPFAM" id="SSF57667">
    <property type="entry name" value="beta-beta-alpha zinc fingers"/>
    <property type="match status" value="2"/>
</dbReference>
<keyword evidence="1" id="KW-0812">Transmembrane</keyword>
<dbReference type="InterPro" id="IPR036236">
    <property type="entry name" value="Znf_C2H2_sf"/>
</dbReference>
<reference evidence="4" key="1">
    <citation type="journal article" date="2014" name="Nat. Commun.">
        <title>Genome sequence of mungbean and insights into evolution within Vigna species.</title>
        <authorList>
            <person name="Kang Y.J."/>
            <person name="Kim S.K."/>
            <person name="Kim M.Y."/>
            <person name="Lestari P."/>
            <person name="Kim K.H."/>
            <person name="Ha B.K."/>
            <person name="Jun T.H."/>
            <person name="Hwang W.J."/>
            <person name="Lee T."/>
            <person name="Lee J."/>
            <person name="Shim S."/>
            <person name="Yoon M.Y."/>
            <person name="Jang Y.E."/>
            <person name="Han K.S."/>
            <person name="Taeprayoon P."/>
            <person name="Yoon N."/>
            <person name="Somta P."/>
            <person name="Tanya P."/>
            <person name="Kim K.S."/>
            <person name="Gwag J.G."/>
            <person name="Moon J.K."/>
            <person name="Lee Y.H."/>
            <person name="Park B.S."/>
            <person name="Bombarely A."/>
            <person name="Doyle J.J."/>
            <person name="Jackson S.A."/>
            <person name="Schafleitner R."/>
            <person name="Srinives P."/>
            <person name="Varshney R.K."/>
            <person name="Lee S.H."/>
        </authorList>
    </citation>
    <scope>NUCLEOTIDE SEQUENCE [LARGE SCALE GENOMIC DNA]</scope>
    <source>
        <strain evidence="4">cv. VC1973A</strain>
    </source>
</reference>
<dbReference type="PANTHER" id="PTHR47487:SF8">
    <property type="entry name" value="OS08G0270900 PROTEIN"/>
    <property type="match status" value="1"/>
</dbReference>
<dbReference type="Proteomes" id="UP000087766">
    <property type="component" value="Chromosome 7"/>
</dbReference>
<dbReference type="Pfam" id="PF12874">
    <property type="entry name" value="zf-met"/>
    <property type="match status" value="2"/>
</dbReference>
<dbReference type="GO" id="GO:0003676">
    <property type="term" value="F:nucleic acid binding"/>
    <property type="evidence" value="ECO:0007669"/>
    <property type="project" value="InterPro"/>
</dbReference>
<sequence>MSSLWFLKLIVKCLDHCAWPLLALGYPLCASVQAIENESYKATKDLISYWILLSLIYLFEYAFFRLLQWYQFWPYTKLMIIFWLIVPDFGRASYAYNNIIRTCISNPQAILSSLNNWRKIFVKKDNFLLHADRYLEDNGTEALMKLIASKNTTNKPVAKATNANRATDHEEMQQNIPVVPKLVKSENASATMLETNGIVMKEKGVGELPQIFTHKEVQKEWTCALCHVTTTSEKTLNSHLQGSKHRKMEIALKAKNQPVSQKLKSDHSKEELKQKNIYQPKFKTKNGEKPTRTNNSEIRCEICNVKCPCEITLASHRKGKKHLDKVKSNRFL</sequence>
<dbReference type="InterPro" id="IPR003604">
    <property type="entry name" value="Matrin/U1-like-C_Znf_C2H2"/>
</dbReference>
<reference evidence="5" key="2">
    <citation type="submission" date="2025-08" db="UniProtKB">
        <authorList>
            <consortium name="RefSeq"/>
        </authorList>
    </citation>
    <scope>IDENTIFICATION</scope>
    <source>
        <tissue evidence="5">Leaf</tissue>
    </source>
</reference>